<dbReference type="PANTHER" id="PTHR30363:SF44">
    <property type="entry name" value="AGA OPERON TRANSCRIPTIONAL REPRESSOR-RELATED"/>
    <property type="match status" value="1"/>
</dbReference>
<dbReference type="GO" id="GO:0003677">
    <property type="term" value="F:DNA binding"/>
    <property type="evidence" value="ECO:0007669"/>
    <property type="project" value="UniProtKB-KW"/>
</dbReference>
<keyword evidence="3" id="KW-0804">Transcription</keyword>
<dbReference type="Pfam" id="PF00455">
    <property type="entry name" value="DeoRC"/>
    <property type="match status" value="1"/>
</dbReference>
<evidence type="ECO:0000256" key="2">
    <source>
        <dbReference type="ARBA" id="ARBA00023125"/>
    </source>
</evidence>
<reference evidence="5" key="2">
    <citation type="journal article" date="2018" name="BMC Genomics">
        <title>Whole genome sequencing and function prediction of 133 gut anaerobes isolated from chicken caecum in pure cultures.</title>
        <authorList>
            <person name="Medvecky M."/>
            <person name="Cejkova D."/>
            <person name="Polansky O."/>
            <person name="Karasova D."/>
            <person name="Kubasova T."/>
            <person name="Cizek A."/>
            <person name="Rychlik I."/>
        </authorList>
    </citation>
    <scope>NUCLEOTIDE SEQUENCE</scope>
    <source>
        <strain evidence="5">An175</strain>
    </source>
</reference>
<feature type="domain" description="HTH deoR-type" evidence="4">
    <location>
        <begin position="21"/>
        <end position="76"/>
    </location>
</feature>
<dbReference type="EMBL" id="NFKP01000001">
    <property type="protein sequence ID" value="OUP71533.1"/>
    <property type="molecule type" value="Genomic_DNA"/>
</dbReference>
<evidence type="ECO:0000259" key="4">
    <source>
        <dbReference type="PROSITE" id="PS51000"/>
    </source>
</evidence>
<dbReference type="SUPFAM" id="SSF46785">
    <property type="entry name" value="Winged helix' DNA-binding domain"/>
    <property type="match status" value="1"/>
</dbReference>
<keyword evidence="2" id="KW-0238">DNA-binding</keyword>
<reference evidence="6 8" key="3">
    <citation type="submission" date="2018-08" db="EMBL/GenBank/DDBJ databases">
        <title>A genome reference for cultivated species of the human gut microbiota.</title>
        <authorList>
            <person name="Zou Y."/>
            <person name="Xue W."/>
            <person name="Luo G."/>
        </authorList>
    </citation>
    <scope>NUCLEOTIDE SEQUENCE [LARGE SCALE GENOMIC DNA]</scope>
    <source>
        <strain evidence="6 8">TF05-12AC</strain>
    </source>
</reference>
<comment type="caution">
    <text evidence="5">The sequence shown here is derived from an EMBL/GenBank/DDBJ whole genome shotgun (WGS) entry which is preliminary data.</text>
</comment>
<sequence length="272" mass="29720">MVHFVCEGGCALEERRQTVFAEERKQQILELISKNQKIVVPELCNYFGVSPSTIRNDLRVLQENGLITRTHGGAIRNSKVSLEPPPVTKQTQMLRQKEAIARAAVDLVDDGDIIAIGSGTTTLEFARKLIHKEKLTVVLNDIRLASFLEEHTNFTLFMLGGVLRNGFHYVNTAGTPLPRVSLDKLFFTCNGLNAAMGATVPDFHLAANVAAILERSSQAVLLCDSSKLGSVTFAQIAPLDQLDTIVIDSDADPDDLRELEAQGAELIVAPVE</sequence>
<dbReference type="Proteomes" id="UP000196386">
    <property type="component" value="Unassembled WGS sequence"/>
</dbReference>
<dbReference type="AlphaFoldDB" id="A0A1Y4MS77"/>
<dbReference type="InterPro" id="IPR018356">
    <property type="entry name" value="Tscrpt_reg_HTH_DeoR_CS"/>
</dbReference>
<organism evidence="5 7">
    <name type="scientific">Anaerotruncus colihominis</name>
    <dbReference type="NCBI Taxonomy" id="169435"/>
    <lineage>
        <taxon>Bacteria</taxon>
        <taxon>Bacillati</taxon>
        <taxon>Bacillota</taxon>
        <taxon>Clostridia</taxon>
        <taxon>Eubacteriales</taxon>
        <taxon>Oscillospiraceae</taxon>
        <taxon>Anaerotruncus</taxon>
    </lineage>
</organism>
<name>A0A1Y4MS77_9FIRM</name>
<dbReference type="Gene3D" id="1.10.10.10">
    <property type="entry name" value="Winged helix-like DNA-binding domain superfamily/Winged helix DNA-binding domain"/>
    <property type="match status" value="1"/>
</dbReference>
<dbReference type="PANTHER" id="PTHR30363">
    <property type="entry name" value="HTH-TYPE TRANSCRIPTIONAL REGULATOR SRLR-RELATED"/>
    <property type="match status" value="1"/>
</dbReference>
<dbReference type="Pfam" id="PF08220">
    <property type="entry name" value="HTH_DeoR"/>
    <property type="match status" value="1"/>
</dbReference>
<evidence type="ECO:0000256" key="1">
    <source>
        <dbReference type="ARBA" id="ARBA00023015"/>
    </source>
</evidence>
<dbReference type="InterPro" id="IPR036390">
    <property type="entry name" value="WH_DNA-bd_sf"/>
</dbReference>
<dbReference type="SMART" id="SM01134">
    <property type="entry name" value="DeoRC"/>
    <property type="match status" value="1"/>
</dbReference>
<dbReference type="Proteomes" id="UP000260828">
    <property type="component" value="Unassembled WGS sequence"/>
</dbReference>
<gene>
    <name evidence="5" type="ORF">B5F11_01330</name>
    <name evidence="6" type="ORF">DXC40_15525</name>
</gene>
<dbReference type="InterPro" id="IPR036388">
    <property type="entry name" value="WH-like_DNA-bd_sf"/>
</dbReference>
<dbReference type="GO" id="GO:0003700">
    <property type="term" value="F:DNA-binding transcription factor activity"/>
    <property type="evidence" value="ECO:0007669"/>
    <property type="project" value="InterPro"/>
</dbReference>
<keyword evidence="1" id="KW-0805">Transcription regulation</keyword>
<dbReference type="PRINTS" id="PR00037">
    <property type="entry name" value="HTHLACR"/>
</dbReference>
<reference evidence="7" key="1">
    <citation type="submission" date="2017-04" db="EMBL/GenBank/DDBJ databases">
        <title>Function of individual gut microbiota members based on whole genome sequencing of pure cultures obtained from chicken caecum.</title>
        <authorList>
            <person name="Medvecky M."/>
            <person name="Cejkova D."/>
            <person name="Polansky O."/>
            <person name="Karasova D."/>
            <person name="Kubasova T."/>
            <person name="Cizek A."/>
            <person name="Rychlik I."/>
        </authorList>
    </citation>
    <scope>NUCLEOTIDE SEQUENCE [LARGE SCALE GENOMIC DNA]</scope>
    <source>
        <strain evidence="7">An175</strain>
    </source>
</reference>
<dbReference type="SMART" id="SM00420">
    <property type="entry name" value="HTH_DEOR"/>
    <property type="match status" value="1"/>
</dbReference>
<dbReference type="EMBL" id="QVME01000010">
    <property type="protein sequence ID" value="RGE65963.1"/>
    <property type="molecule type" value="Genomic_DNA"/>
</dbReference>
<evidence type="ECO:0000313" key="6">
    <source>
        <dbReference type="EMBL" id="RGE65963.1"/>
    </source>
</evidence>
<dbReference type="Gene3D" id="3.40.50.1360">
    <property type="match status" value="1"/>
</dbReference>
<dbReference type="InterPro" id="IPR014036">
    <property type="entry name" value="DeoR-like_C"/>
</dbReference>
<accession>A0A1Y4MS77</accession>
<dbReference type="InterPro" id="IPR050313">
    <property type="entry name" value="Carb_Metab_HTH_regulators"/>
</dbReference>
<dbReference type="PROSITE" id="PS00894">
    <property type="entry name" value="HTH_DEOR_1"/>
    <property type="match status" value="1"/>
</dbReference>
<dbReference type="InterPro" id="IPR001034">
    <property type="entry name" value="DeoR_HTH"/>
</dbReference>
<protein>
    <submittedName>
        <fullName evidence="5 6">Transcriptional regulator</fullName>
    </submittedName>
</protein>
<dbReference type="SUPFAM" id="SSF100950">
    <property type="entry name" value="NagB/RpiA/CoA transferase-like"/>
    <property type="match status" value="1"/>
</dbReference>
<evidence type="ECO:0000313" key="7">
    <source>
        <dbReference type="Proteomes" id="UP000196386"/>
    </source>
</evidence>
<proteinExistence type="predicted"/>
<dbReference type="PROSITE" id="PS51000">
    <property type="entry name" value="HTH_DEOR_2"/>
    <property type="match status" value="1"/>
</dbReference>
<dbReference type="InterPro" id="IPR037171">
    <property type="entry name" value="NagB/RpiA_transferase-like"/>
</dbReference>
<evidence type="ECO:0000256" key="3">
    <source>
        <dbReference type="ARBA" id="ARBA00023163"/>
    </source>
</evidence>
<evidence type="ECO:0000313" key="5">
    <source>
        <dbReference type="EMBL" id="OUP71533.1"/>
    </source>
</evidence>
<evidence type="ECO:0000313" key="8">
    <source>
        <dbReference type="Proteomes" id="UP000260828"/>
    </source>
</evidence>